<name>A0A3D9XPK8_PARVE</name>
<organism evidence="2 3">
    <name type="scientific">Paracoccus versutus</name>
    <name type="common">Thiobacillus versutus</name>
    <dbReference type="NCBI Taxonomy" id="34007"/>
    <lineage>
        <taxon>Bacteria</taxon>
        <taxon>Pseudomonadati</taxon>
        <taxon>Pseudomonadota</taxon>
        <taxon>Alphaproteobacteria</taxon>
        <taxon>Rhodobacterales</taxon>
        <taxon>Paracoccaceae</taxon>
        <taxon>Paracoccus</taxon>
    </lineage>
</organism>
<reference evidence="2 3" key="1">
    <citation type="submission" date="2018-08" db="EMBL/GenBank/DDBJ databases">
        <title>Genomic Encyclopedia of Archaeal and Bacterial Type Strains, Phase II (KMG-II): from individual species to whole genera.</title>
        <authorList>
            <person name="Goeker M."/>
        </authorList>
    </citation>
    <scope>NUCLEOTIDE SEQUENCE [LARGE SCALE GENOMIC DNA]</scope>
    <source>
        <strain evidence="2 3">DSM 17099</strain>
    </source>
</reference>
<dbReference type="RefSeq" id="WP_244294897.1">
    <property type="nucleotide sequence ID" value="NZ_CP038196.1"/>
</dbReference>
<feature type="compositionally biased region" description="Basic and acidic residues" evidence="1">
    <location>
        <begin position="155"/>
        <end position="164"/>
    </location>
</feature>
<dbReference type="AlphaFoldDB" id="A0A3D9XPK8"/>
<feature type="region of interest" description="Disordered" evidence="1">
    <location>
        <begin position="140"/>
        <end position="171"/>
    </location>
</feature>
<gene>
    <name evidence="2" type="ORF">BDD41_0825</name>
</gene>
<dbReference type="Proteomes" id="UP000256941">
    <property type="component" value="Unassembled WGS sequence"/>
</dbReference>
<evidence type="ECO:0000313" key="2">
    <source>
        <dbReference type="EMBL" id="REF72355.1"/>
    </source>
</evidence>
<protein>
    <submittedName>
        <fullName evidence="2">Uncharacterized protein</fullName>
    </submittedName>
</protein>
<feature type="compositionally biased region" description="Low complexity" evidence="1">
    <location>
        <begin position="140"/>
        <end position="154"/>
    </location>
</feature>
<comment type="caution">
    <text evidence="2">The sequence shown here is derived from an EMBL/GenBank/DDBJ whole genome shotgun (WGS) entry which is preliminary data.</text>
</comment>
<dbReference type="EMBL" id="QTUJ01000001">
    <property type="protein sequence ID" value="REF72355.1"/>
    <property type="molecule type" value="Genomic_DNA"/>
</dbReference>
<sequence length="232" mass="25769">MNEMNPRAVMGGNNPPDPIDAICAQYESERMEAENWLDGTPVENEGQMKAVDALRKAMREFRLGLEAGQKSATAPLYDAYKAEGARWKPSIDDAKRIESGLVSLVDGFKKKLAAEKEAAERAARAEAARKMREAEEAARAANAADIEAQRAAAEAQREAEEAQRRAAAASRDTVKGLRTVTRYQIEDHRAALHDIATNDRDAVTAFIEDYVRRNHKARSINGVRVWQEKEAF</sequence>
<evidence type="ECO:0000256" key="1">
    <source>
        <dbReference type="SAM" id="MobiDB-lite"/>
    </source>
</evidence>
<evidence type="ECO:0000313" key="3">
    <source>
        <dbReference type="Proteomes" id="UP000256941"/>
    </source>
</evidence>
<proteinExistence type="predicted"/>
<accession>A0A3D9XPK8</accession>